<dbReference type="FunFam" id="3.40.50.1220:FF:000008">
    <property type="entry name" value="Acetolactate synthase"/>
    <property type="match status" value="1"/>
</dbReference>
<evidence type="ECO:0000256" key="12">
    <source>
        <dbReference type="ARBA" id="ARBA00023304"/>
    </source>
</evidence>
<dbReference type="Pfam" id="PF02775">
    <property type="entry name" value="TPP_enzyme_C"/>
    <property type="match status" value="1"/>
</dbReference>
<evidence type="ECO:0000259" key="15">
    <source>
        <dbReference type="Pfam" id="PF00205"/>
    </source>
</evidence>
<dbReference type="Pfam" id="PF02776">
    <property type="entry name" value="TPP_enzyme_N"/>
    <property type="match status" value="1"/>
</dbReference>
<protein>
    <recommendedName>
        <fullName evidence="4 14">Acetolactate synthase</fullName>
        <ecNumber evidence="4 14">2.2.1.6</ecNumber>
    </recommendedName>
</protein>
<dbReference type="GO" id="GO:0000287">
    <property type="term" value="F:magnesium ion binding"/>
    <property type="evidence" value="ECO:0007669"/>
    <property type="project" value="UniProtKB-UniRule"/>
</dbReference>
<comment type="catalytic activity">
    <reaction evidence="13 14">
        <text>2 pyruvate + H(+) = (2S)-2-acetolactate + CO2</text>
        <dbReference type="Rhea" id="RHEA:25249"/>
        <dbReference type="ChEBI" id="CHEBI:15361"/>
        <dbReference type="ChEBI" id="CHEBI:15378"/>
        <dbReference type="ChEBI" id="CHEBI:16526"/>
        <dbReference type="ChEBI" id="CHEBI:58476"/>
        <dbReference type="EC" id="2.2.1.6"/>
    </reaction>
</comment>
<dbReference type="CDD" id="cd02015">
    <property type="entry name" value="TPP_AHAS"/>
    <property type="match status" value="1"/>
</dbReference>
<evidence type="ECO:0000256" key="14">
    <source>
        <dbReference type="RuleBase" id="RU003591"/>
    </source>
</evidence>
<dbReference type="EMBL" id="JQ970523">
    <property type="protein sequence ID" value="AFK79124.1"/>
    <property type="molecule type" value="Genomic_DNA"/>
</dbReference>
<dbReference type="Pfam" id="PF00205">
    <property type="entry name" value="TPP_enzyme_M"/>
    <property type="match status" value="1"/>
</dbReference>
<keyword evidence="9" id="KW-0274">FAD</keyword>
<dbReference type="Gene3D" id="3.40.50.1220">
    <property type="entry name" value="TPP-binding domain"/>
    <property type="match status" value="1"/>
</dbReference>
<sequence length="588" mass="63629">MTFLNAVKDKALVSMESEEVTAFPTGAEILIDALIFEGVDTIFGYPGGAVLHIYDELWRARERISHYLVRHEQGAVHMAEGYARSTGRVGVVLVTSGPGATNAVTGIANAYMDSTPLVVITGQVPKHLIGTDAFQEVDTVGITRPCVKHNYLVRDVRDLAAVVREAFHLARSGRPGPVVIDIPKDVTAARTSYSRLDHVSFPFTTCEVKTNQSAIDRAVQAMLRSKRPVLYVGGGIANSGAHEALKEFAEAFQFPVAPTLMGLGGFQSGHSQCLGMLGMHGTYAANMAVAESDLLIALGVRFDDRVTGKLATFAPHASVIHVDIDPANIGKNVAPSLAITADAKQAISAFLTAVGKVPAEKLQESLKQRELWWDQIREWQSSQPLRFEGSPNHIKPQTVIRELHRQTKGKAIITTDVGQHQMWVAQFYPFERARQLITSGGLGTMGFGVPAAIGAQLAAPDQLVIAVVGDGGFQMTNQELATAVQYGLPVKIIIMNNGYLGMVRQWQEMFYDRTYSEVDISVAPDFVKLAEAYGAAGFRAERPEELAETMSAALNHKGVAVIDVVVSKEENVFPIVPAGANARDMIVQ</sequence>
<evidence type="ECO:0000256" key="10">
    <source>
        <dbReference type="ARBA" id="ARBA00022842"/>
    </source>
</evidence>
<dbReference type="InterPro" id="IPR012000">
    <property type="entry name" value="Thiamin_PyroP_enz_cen_dom"/>
</dbReference>
<evidence type="ECO:0000256" key="5">
    <source>
        <dbReference type="ARBA" id="ARBA00022605"/>
    </source>
</evidence>
<accession>I3VIB8</accession>
<dbReference type="SUPFAM" id="SSF52518">
    <property type="entry name" value="Thiamin diphosphate-binding fold (THDP-binding)"/>
    <property type="match status" value="2"/>
</dbReference>
<evidence type="ECO:0000259" key="16">
    <source>
        <dbReference type="Pfam" id="PF02775"/>
    </source>
</evidence>
<dbReference type="FunFam" id="3.40.50.970:FF:000007">
    <property type="entry name" value="Acetolactate synthase"/>
    <property type="match status" value="1"/>
</dbReference>
<comment type="pathway">
    <text evidence="2 14">Amino-acid biosynthesis; L-valine biosynthesis; L-valine from pyruvate: step 1/4.</text>
</comment>
<evidence type="ECO:0000256" key="8">
    <source>
        <dbReference type="ARBA" id="ARBA00022723"/>
    </source>
</evidence>
<dbReference type="CDD" id="cd07035">
    <property type="entry name" value="TPP_PYR_POX_like"/>
    <property type="match status" value="1"/>
</dbReference>
<keyword evidence="6" id="KW-0285">Flavoprotein</keyword>
<dbReference type="GO" id="GO:0005948">
    <property type="term" value="C:acetolactate synthase complex"/>
    <property type="evidence" value="ECO:0007669"/>
    <property type="project" value="TreeGrafter"/>
</dbReference>
<dbReference type="GO" id="GO:0009099">
    <property type="term" value="P:L-valine biosynthetic process"/>
    <property type="evidence" value="ECO:0007669"/>
    <property type="project" value="UniProtKB-UniPathway"/>
</dbReference>
<keyword evidence="8 14" id="KW-0479">Metal-binding</keyword>
<evidence type="ECO:0000256" key="13">
    <source>
        <dbReference type="ARBA" id="ARBA00048670"/>
    </source>
</evidence>
<dbReference type="GO" id="GO:0030976">
    <property type="term" value="F:thiamine pyrophosphate binding"/>
    <property type="evidence" value="ECO:0007669"/>
    <property type="project" value="UniProtKB-UniRule"/>
</dbReference>
<dbReference type="AlphaFoldDB" id="I3VIB8"/>
<evidence type="ECO:0000256" key="3">
    <source>
        <dbReference type="ARBA" id="ARBA00007812"/>
    </source>
</evidence>
<evidence type="ECO:0000256" key="6">
    <source>
        <dbReference type="ARBA" id="ARBA00022630"/>
    </source>
</evidence>
<reference evidence="18" key="1">
    <citation type="submission" date="2012-04" db="EMBL/GenBank/DDBJ databases">
        <title>Characterization of mineral phosphate solubilization trait from soil metagenome.</title>
        <authorList>
            <person name="Chhabra S."/>
            <person name="Brazil D."/>
            <person name="Morrissey J."/>
            <person name="Burke J."/>
            <person name="O'Gara F."/>
            <person name="Dowling D."/>
        </authorList>
    </citation>
    <scope>NUCLEOTIDE SEQUENCE</scope>
</reference>
<comment type="pathway">
    <text evidence="1 14">Amino-acid biosynthesis; L-isoleucine biosynthesis; L-isoleucine from 2-oxobutanoate: step 1/4.</text>
</comment>
<keyword evidence="10 14" id="KW-0460">Magnesium</keyword>
<dbReference type="GO" id="GO:0050660">
    <property type="term" value="F:flavin adenine dinucleotide binding"/>
    <property type="evidence" value="ECO:0007669"/>
    <property type="project" value="InterPro"/>
</dbReference>
<dbReference type="InterPro" id="IPR012001">
    <property type="entry name" value="Thiamin_PyroP_enz_TPP-bd_dom"/>
</dbReference>
<evidence type="ECO:0000256" key="9">
    <source>
        <dbReference type="ARBA" id="ARBA00022827"/>
    </source>
</evidence>
<name>I3VIB8_9BACT</name>
<evidence type="ECO:0000256" key="4">
    <source>
        <dbReference type="ARBA" id="ARBA00013145"/>
    </source>
</evidence>
<dbReference type="InterPro" id="IPR045229">
    <property type="entry name" value="TPP_enz"/>
</dbReference>
<comment type="cofactor">
    <cofactor evidence="14">
        <name>Mg(2+)</name>
        <dbReference type="ChEBI" id="CHEBI:18420"/>
    </cofactor>
    <text evidence="14">Binds 1 Mg(2+) ion per subunit.</text>
</comment>
<dbReference type="InterPro" id="IPR011766">
    <property type="entry name" value="TPP_enzyme_TPP-bd"/>
</dbReference>
<proteinExistence type="inferred from homology"/>
<dbReference type="UniPathway" id="UPA00047">
    <property type="reaction ID" value="UER00055"/>
</dbReference>
<dbReference type="InterPro" id="IPR029061">
    <property type="entry name" value="THDP-binding"/>
</dbReference>
<dbReference type="InterPro" id="IPR000399">
    <property type="entry name" value="TPP-bd_CS"/>
</dbReference>
<dbReference type="GO" id="GO:0003984">
    <property type="term" value="F:acetolactate synthase activity"/>
    <property type="evidence" value="ECO:0007669"/>
    <property type="project" value="UniProtKB-EC"/>
</dbReference>
<feature type="domain" description="Thiamine pyrophosphate enzyme N-terminal TPP-binding" evidence="17">
    <location>
        <begin position="25"/>
        <end position="141"/>
    </location>
</feature>
<evidence type="ECO:0000256" key="7">
    <source>
        <dbReference type="ARBA" id="ARBA00022679"/>
    </source>
</evidence>
<keyword evidence="5 14" id="KW-0028">Amino-acid biosynthesis</keyword>
<keyword evidence="12 14" id="KW-0100">Branched-chain amino acid biosynthesis</keyword>
<dbReference type="InterPro" id="IPR039368">
    <property type="entry name" value="AHAS_TPP"/>
</dbReference>
<dbReference type="EC" id="2.2.1.6" evidence="4 14"/>
<organism evidence="18">
    <name type="scientific">uncultured bacterium F39-01</name>
    <dbReference type="NCBI Taxonomy" id="1191434"/>
    <lineage>
        <taxon>Bacteria</taxon>
        <taxon>environmental samples</taxon>
    </lineage>
</organism>
<comment type="similarity">
    <text evidence="3 14">Belongs to the TPP enzyme family.</text>
</comment>
<evidence type="ECO:0000256" key="1">
    <source>
        <dbReference type="ARBA" id="ARBA00004974"/>
    </source>
</evidence>
<evidence type="ECO:0000256" key="11">
    <source>
        <dbReference type="ARBA" id="ARBA00023052"/>
    </source>
</evidence>
<evidence type="ECO:0000313" key="18">
    <source>
        <dbReference type="EMBL" id="AFK79124.1"/>
    </source>
</evidence>
<dbReference type="InterPro" id="IPR012846">
    <property type="entry name" value="Acetolactate_synth_lsu"/>
</dbReference>
<dbReference type="GO" id="GO:0009097">
    <property type="term" value="P:isoleucine biosynthetic process"/>
    <property type="evidence" value="ECO:0007669"/>
    <property type="project" value="UniProtKB-UniPathway"/>
</dbReference>
<keyword evidence="7 14" id="KW-0808">Transferase</keyword>
<dbReference type="PANTHER" id="PTHR18968">
    <property type="entry name" value="THIAMINE PYROPHOSPHATE ENZYMES"/>
    <property type="match status" value="1"/>
</dbReference>
<dbReference type="FunFam" id="3.40.50.970:FF:000016">
    <property type="entry name" value="Acetolactate synthase"/>
    <property type="match status" value="1"/>
</dbReference>
<dbReference type="Gene3D" id="3.40.50.970">
    <property type="match status" value="2"/>
</dbReference>
<comment type="cofactor">
    <cofactor evidence="14">
        <name>thiamine diphosphate</name>
        <dbReference type="ChEBI" id="CHEBI:58937"/>
    </cofactor>
    <text evidence="14">Binds 1 thiamine pyrophosphate per subunit.</text>
</comment>
<dbReference type="PANTHER" id="PTHR18968:SF13">
    <property type="entry name" value="ACETOLACTATE SYNTHASE CATALYTIC SUBUNIT, MITOCHONDRIAL"/>
    <property type="match status" value="1"/>
</dbReference>
<keyword evidence="11 14" id="KW-0786">Thiamine pyrophosphate</keyword>
<dbReference type="UniPathway" id="UPA00049">
    <property type="reaction ID" value="UER00059"/>
</dbReference>
<evidence type="ECO:0000256" key="2">
    <source>
        <dbReference type="ARBA" id="ARBA00005025"/>
    </source>
</evidence>
<evidence type="ECO:0000259" key="17">
    <source>
        <dbReference type="Pfam" id="PF02776"/>
    </source>
</evidence>
<dbReference type="PROSITE" id="PS00187">
    <property type="entry name" value="TPP_ENZYMES"/>
    <property type="match status" value="1"/>
</dbReference>
<feature type="domain" description="Thiamine pyrophosphate enzyme TPP-binding" evidence="16">
    <location>
        <begin position="416"/>
        <end position="564"/>
    </location>
</feature>
<dbReference type="NCBIfam" id="TIGR00118">
    <property type="entry name" value="acolac_lg"/>
    <property type="match status" value="1"/>
</dbReference>
<dbReference type="SUPFAM" id="SSF52467">
    <property type="entry name" value="DHS-like NAD/FAD-binding domain"/>
    <property type="match status" value="1"/>
</dbReference>
<feature type="domain" description="Thiamine pyrophosphate enzyme central" evidence="15">
    <location>
        <begin position="215"/>
        <end position="349"/>
    </location>
</feature>
<dbReference type="InterPro" id="IPR029035">
    <property type="entry name" value="DHS-like_NAD/FAD-binding_dom"/>
</dbReference>